<dbReference type="PANTHER" id="PTHR24213:SF0">
    <property type="entry name" value="ACTIN-BINDING LIM PROTEIN 3"/>
    <property type="match status" value="1"/>
</dbReference>
<evidence type="ECO:0000259" key="5">
    <source>
        <dbReference type="PROSITE" id="PS51089"/>
    </source>
</evidence>
<dbReference type="Bgee" id="ENSMGAG00000003360">
    <property type="expression patterns" value="Expressed in heart and 13 other cell types or tissues"/>
</dbReference>
<comment type="subcellular location">
    <subcellularLocation>
        <location evidence="1">Cytoplasm</location>
    </subcellularLocation>
</comment>
<dbReference type="InterPro" id="IPR036886">
    <property type="entry name" value="Villin_headpiece_dom_sf"/>
</dbReference>
<sequence length="162" mass="18805">MHKIQSGIGRLILREEMKARSNSYADPWTPPRSSASSREALHTAGYEGSLNGCKHNYPLISKSASLPAYRRNGLHRPPSAELFHYDSTNAVNWGMRGEIYPYELLLVKTRGRNQLPKDVDRTRLERHLSQEEFYQIFGMTIAEFDRLALWKRNELKKQARLF</sequence>
<dbReference type="InterPro" id="IPR032402">
    <property type="entry name" value="AbLIM_anchor"/>
</dbReference>
<dbReference type="GO" id="GO:0007010">
    <property type="term" value="P:cytoskeleton organization"/>
    <property type="evidence" value="ECO:0007669"/>
    <property type="project" value="InterPro"/>
</dbReference>
<dbReference type="AlphaFoldDB" id="A0A803XQ83"/>
<keyword evidence="2" id="KW-0963">Cytoplasm</keyword>
<name>A0A803XQ83_MELGA</name>
<dbReference type="GO" id="GO:0030032">
    <property type="term" value="P:lamellipodium assembly"/>
    <property type="evidence" value="ECO:0007669"/>
    <property type="project" value="TreeGrafter"/>
</dbReference>
<evidence type="ECO:0000256" key="2">
    <source>
        <dbReference type="ARBA" id="ARBA00022490"/>
    </source>
</evidence>
<dbReference type="FunFam" id="1.10.950.10:FF:000001">
    <property type="entry name" value="actin-binding LIM protein 1 isoform X2"/>
    <property type="match status" value="1"/>
</dbReference>
<dbReference type="InParanoid" id="A0A803XQ83"/>
<dbReference type="PANTHER" id="PTHR24213">
    <property type="entry name" value="ACTIN-BINDING LIM PROTEIN"/>
    <property type="match status" value="1"/>
</dbReference>
<reference evidence="6" key="3">
    <citation type="submission" date="2025-09" db="UniProtKB">
        <authorList>
            <consortium name="Ensembl"/>
        </authorList>
    </citation>
    <scope>IDENTIFICATION</scope>
</reference>
<dbReference type="Pfam" id="PF16182">
    <property type="entry name" value="AbLIM_anchor"/>
    <property type="match status" value="1"/>
</dbReference>
<accession>A0A803XQ83</accession>
<proteinExistence type="predicted"/>
<dbReference type="PROSITE" id="PS51089">
    <property type="entry name" value="HP"/>
    <property type="match status" value="1"/>
</dbReference>
<reference evidence="6 7" key="1">
    <citation type="journal article" date="2010" name="PLoS Biol.">
        <title>Multi-platform next-generation sequencing of the domestic turkey (Meleagris gallopavo): genome assembly and analysis.</title>
        <authorList>
            <person name="Dalloul R.A."/>
            <person name="Long J.A."/>
            <person name="Zimin A.V."/>
            <person name="Aslam L."/>
            <person name="Beal K."/>
            <person name="Blomberg L.A."/>
            <person name="Bouffard P."/>
            <person name="Burt D.W."/>
            <person name="Crasta O."/>
            <person name="Crooijmans R.P."/>
            <person name="Cooper K."/>
            <person name="Coulombe R.A."/>
            <person name="De S."/>
            <person name="Delany M.E."/>
            <person name="Dodgson J.B."/>
            <person name="Dong J.J."/>
            <person name="Evans C."/>
            <person name="Frederickson K.M."/>
            <person name="Flicek P."/>
            <person name="Florea L."/>
            <person name="Folkerts O."/>
            <person name="Groenen M.A."/>
            <person name="Harkins T.T."/>
            <person name="Herrero J."/>
            <person name="Hoffmann S."/>
            <person name="Megens H.J."/>
            <person name="Jiang A."/>
            <person name="de Jong P."/>
            <person name="Kaiser P."/>
            <person name="Kim H."/>
            <person name="Kim K.W."/>
            <person name="Kim S."/>
            <person name="Langenberger D."/>
            <person name="Lee M.K."/>
            <person name="Lee T."/>
            <person name="Mane S."/>
            <person name="Marcais G."/>
            <person name="Marz M."/>
            <person name="McElroy A.P."/>
            <person name="Modise T."/>
            <person name="Nefedov M."/>
            <person name="Notredame C."/>
            <person name="Paton I.R."/>
            <person name="Payne W.S."/>
            <person name="Pertea G."/>
            <person name="Prickett D."/>
            <person name="Puiu D."/>
            <person name="Qioa D."/>
            <person name="Raineri E."/>
            <person name="Ruffier M."/>
            <person name="Salzberg S.L."/>
            <person name="Schatz M.C."/>
            <person name="Scheuring C."/>
            <person name="Schmidt C.J."/>
            <person name="Schroeder S."/>
            <person name="Searle S.M."/>
            <person name="Smith E.J."/>
            <person name="Smith J."/>
            <person name="Sonstegard T.S."/>
            <person name="Stadler P.F."/>
            <person name="Tafer H."/>
            <person name="Tu Z.J."/>
            <person name="Van Tassell C.P."/>
            <person name="Vilella A.J."/>
            <person name="Williams K.P."/>
            <person name="Yorke J.A."/>
            <person name="Zhang L."/>
            <person name="Zhang H.B."/>
            <person name="Zhang X."/>
            <person name="Zhang Y."/>
            <person name="Reed K.M."/>
        </authorList>
    </citation>
    <scope>NUCLEOTIDE SEQUENCE [LARGE SCALE GENOMIC DNA]</scope>
</reference>
<dbReference type="SMART" id="SM00153">
    <property type="entry name" value="VHP"/>
    <property type="match status" value="1"/>
</dbReference>
<dbReference type="GO" id="GO:0005737">
    <property type="term" value="C:cytoplasm"/>
    <property type="evidence" value="ECO:0007669"/>
    <property type="project" value="UniProtKB-SubCell"/>
</dbReference>
<keyword evidence="4" id="KW-0677">Repeat</keyword>
<reference evidence="6" key="2">
    <citation type="submission" date="2025-08" db="UniProtKB">
        <authorList>
            <consortium name="Ensembl"/>
        </authorList>
    </citation>
    <scope>IDENTIFICATION</scope>
</reference>
<dbReference type="SUPFAM" id="SSF47050">
    <property type="entry name" value="VHP, Villin headpiece domain"/>
    <property type="match status" value="1"/>
</dbReference>
<dbReference type="Gene3D" id="1.10.950.10">
    <property type="entry name" value="Villin headpiece domain"/>
    <property type="match status" value="1"/>
</dbReference>
<dbReference type="GeneTree" id="ENSGT00950000182850"/>
<dbReference type="GO" id="GO:0051015">
    <property type="term" value="F:actin filament binding"/>
    <property type="evidence" value="ECO:0007669"/>
    <property type="project" value="TreeGrafter"/>
</dbReference>
<feature type="domain" description="HP" evidence="5">
    <location>
        <begin position="94"/>
        <end position="162"/>
    </location>
</feature>
<keyword evidence="7" id="KW-1185">Reference proteome</keyword>
<dbReference type="GO" id="GO:0060271">
    <property type="term" value="P:cilium assembly"/>
    <property type="evidence" value="ECO:0007669"/>
    <property type="project" value="TreeGrafter"/>
</dbReference>
<protein>
    <recommendedName>
        <fullName evidence="5">HP domain-containing protein</fullName>
    </recommendedName>
</protein>
<dbReference type="InterPro" id="IPR051618">
    <property type="entry name" value="Actin-binding_LIM"/>
</dbReference>
<evidence type="ECO:0000256" key="3">
    <source>
        <dbReference type="ARBA" id="ARBA00022553"/>
    </source>
</evidence>
<dbReference type="Pfam" id="PF02209">
    <property type="entry name" value="VHP"/>
    <property type="match status" value="1"/>
</dbReference>
<dbReference type="Ensembl" id="ENSMGAT00000033964.1">
    <property type="protein sequence ID" value="ENSMGAP00000021679.1"/>
    <property type="gene ID" value="ENSMGAG00000003360.3"/>
</dbReference>
<evidence type="ECO:0000313" key="7">
    <source>
        <dbReference type="Proteomes" id="UP000001645"/>
    </source>
</evidence>
<organism evidence="6 7">
    <name type="scientific">Meleagris gallopavo</name>
    <name type="common">Wild turkey</name>
    <dbReference type="NCBI Taxonomy" id="9103"/>
    <lineage>
        <taxon>Eukaryota</taxon>
        <taxon>Metazoa</taxon>
        <taxon>Chordata</taxon>
        <taxon>Craniata</taxon>
        <taxon>Vertebrata</taxon>
        <taxon>Euteleostomi</taxon>
        <taxon>Archelosauria</taxon>
        <taxon>Archosauria</taxon>
        <taxon>Dinosauria</taxon>
        <taxon>Saurischia</taxon>
        <taxon>Theropoda</taxon>
        <taxon>Coelurosauria</taxon>
        <taxon>Aves</taxon>
        <taxon>Neognathae</taxon>
        <taxon>Galloanserae</taxon>
        <taxon>Galliformes</taxon>
        <taxon>Phasianidae</taxon>
        <taxon>Meleagridinae</taxon>
        <taxon>Meleagris</taxon>
    </lineage>
</organism>
<keyword evidence="3" id="KW-0597">Phosphoprotein</keyword>
<dbReference type="Proteomes" id="UP000001645">
    <property type="component" value="Chromosome 15"/>
</dbReference>
<dbReference type="InterPro" id="IPR003128">
    <property type="entry name" value="Villin_headpiece"/>
</dbReference>
<dbReference type="GO" id="GO:0001725">
    <property type="term" value="C:stress fiber"/>
    <property type="evidence" value="ECO:0007669"/>
    <property type="project" value="TreeGrafter"/>
</dbReference>
<evidence type="ECO:0000256" key="1">
    <source>
        <dbReference type="ARBA" id="ARBA00004496"/>
    </source>
</evidence>
<evidence type="ECO:0000256" key="4">
    <source>
        <dbReference type="ARBA" id="ARBA00022737"/>
    </source>
</evidence>
<evidence type="ECO:0000313" key="6">
    <source>
        <dbReference type="Ensembl" id="ENSMGAP00000021679.1"/>
    </source>
</evidence>